<evidence type="ECO:0000256" key="3">
    <source>
        <dbReference type="SAM" id="MobiDB-lite"/>
    </source>
</evidence>
<evidence type="ECO:0008006" key="6">
    <source>
        <dbReference type="Google" id="ProtNLM"/>
    </source>
</evidence>
<evidence type="ECO:0000256" key="2">
    <source>
        <dbReference type="ARBA" id="ARBA00024341"/>
    </source>
</evidence>
<comment type="caution">
    <text evidence="4">The sequence shown here is derived from an EMBL/GenBank/DDBJ whole genome shotgun (WGS) entry which is preliminary data.</text>
</comment>
<dbReference type="PANTHER" id="PTHR32295:SF126">
    <property type="entry name" value="PROTEIN IQ-DOMAIN 8"/>
    <property type="match status" value="1"/>
</dbReference>
<protein>
    <recommendedName>
        <fullName evidence="6">Calmodulin binding protein</fullName>
    </recommendedName>
</protein>
<reference evidence="4 5" key="1">
    <citation type="submission" date="2024-11" db="EMBL/GenBank/DDBJ databases">
        <title>A near-complete genome assembly of Cinchona calisaya.</title>
        <authorList>
            <person name="Lian D.C."/>
            <person name="Zhao X.W."/>
            <person name="Wei L."/>
        </authorList>
    </citation>
    <scope>NUCLEOTIDE SEQUENCE [LARGE SCALE GENOMIC DNA]</scope>
    <source>
        <tissue evidence="4">Nenye</tissue>
    </source>
</reference>
<keyword evidence="5" id="KW-1185">Reference proteome</keyword>
<proteinExistence type="inferred from homology"/>
<dbReference type="GO" id="GO:0005516">
    <property type="term" value="F:calmodulin binding"/>
    <property type="evidence" value="ECO:0007669"/>
    <property type="project" value="UniProtKB-KW"/>
</dbReference>
<name>A0ABD2Z0P5_9GENT</name>
<dbReference type="EMBL" id="JBJUIK010000011">
    <property type="protein sequence ID" value="KAL3511667.1"/>
    <property type="molecule type" value="Genomic_DNA"/>
</dbReference>
<feature type="compositionally biased region" description="Low complexity" evidence="3">
    <location>
        <begin position="339"/>
        <end position="348"/>
    </location>
</feature>
<evidence type="ECO:0000313" key="4">
    <source>
        <dbReference type="EMBL" id="KAL3511667.1"/>
    </source>
</evidence>
<dbReference type="AlphaFoldDB" id="A0ABD2Z0P5"/>
<dbReference type="Pfam" id="PF00612">
    <property type="entry name" value="IQ"/>
    <property type="match status" value="1"/>
</dbReference>
<gene>
    <name evidence="4" type="ORF">ACH5RR_024384</name>
</gene>
<sequence length="443" mass="49719">MGASGKWIKSLFFLKKTQSCNDHDKGSGKSQKWKLWRSTSSGGPSMMMSKGGVKWIGRLVESEEGSDSSSCGFEGPMATAVATVVRAPHKDFSVIRQEWAAIRIQTVFRAFLAKRALRALRALVRLQAIFRGRQVRKQAAVTLRCMQALVRVQARVRANNSIQTSLDGQAPKKSFSENECQVDPIKQAENGWCDSRGTVEEVRSKLQMKQEGAVKRERAIAYALSQQQLRRKATPNRLVSNNNVNKRNSRLNWLERWMATKPRESRLMEEFQTSSLDMTPVSTKYERNSTVGSFSNSSENDVKIRRNNISTRISARSMINDKLTHTSSDPSSECLFDESTTTNSSSSTFEGPGSNVTAVEGYGTRPSFMNFAASVKDKQQRASPHQSHSMQLRSLDNLQFCKKPSSFSGSINRRSADSDLYSVQLCKDLYPPVKLGKYNHSRR</sequence>
<dbReference type="PROSITE" id="PS50096">
    <property type="entry name" value="IQ"/>
    <property type="match status" value="2"/>
</dbReference>
<evidence type="ECO:0000256" key="1">
    <source>
        <dbReference type="ARBA" id="ARBA00022860"/>
    </source>
</evidence>
<dbReference type="Proteomes" id="UP001630127">
    <property type="component" value="Unassembled WGS sequence"/>
</dbReference>
<accession>A0ABD2Z0P5</accession>
<evidence type="ECO:0000313" key="5">
    <source>
        <dbReference type="Proteomes" id="UP001630127"/>
    </source>
</evidence>
<dbReference type="PANTHER" id="PTHR32295">
    <property type="entry name" value="IQ-DOMAIN 5-RELATED"/>
    <property type="match status" value="1"/>
</dbReference>
<organism evidence="4 5">
    <name type="scientific">Cinchona calisaya</name>
    <dbReference type="NCBI Taxonomy" id="153742"/>
    <lineage>
        <taxon>Eukaryota</taxon>
        <taxon>Viridiplantae</taxon>
        <taxon>Streptophyta</taxon>
        <taxon>Embryophyta</taxon>
        <taxon>Tracheophyta</taxon>
        <taxon>Spermatophyta</taxon>
        <taxon>Magnoliopsida</taxon>
        <taxon>eudicotyledons</taxon>
        <taxon>Gunneridae</taxon>
        <taxon>Pentapetalae</taxon>
        <taxon>asterids</taxon>
        <taxon>lamiids</taxon>
        <taxon>Gentianales</taxon>
        <taxon>Rubiaceae</taxon>
        <taxon>Cinchonoideae</taxon>
        <taxon>Cinchoneae</taxon>
        <taxon>Cinchona</taxon>
    </lineage>
</organism>
<feature type="region of interest" description="Disordered" evidence="3">
    <location>
        <begin position="321"/>
        <end position="361"/>
    </location>
</feature>
<keyword evidence="1" id="KW-0112">Calmodulin-binding</keyword>
<dbReference type="InterPro" id="IPR000048">
    <property type="entry name" value="IQ_motif_EF-hand-BS"/>
</dbReference>
<comment type="similarity">
    <text evidence="2">Belongs to the IQD family.</text>
</comment>